<name>A0A5C8LPM3_9GAMM</name>
<evidence type="ECO:0000313" key="2">
    <source>
        <dbReference type="Proteomes" id="UP000321814"/>
    </source>
</evidence>
<dbReference type="InterPro" id="IPR010235">
    <property type="entry name" value="HepT"/>
</dbReference>
<dbReference type="AlphaFoldDB" id="A0A5C8LPM3"/>
<evidence type="ECO:0000313" key="1">
    <source>
        <dbReference type="EMBL" id="TXK77923.1"/>
    </source>
</evidence>
<dbReference type="OrthoDB" id="9810452at2"/>
<reference evidence="1 2" key="1">
    <citation type="submission" date="2019-08" db="EMBL/GenBank/DDBJ databases">
        <title>Draft genome analysis of Rheinheimera tangshanensis isolated from the roots of fresh rice plants (Oryza sativa).</title>
        <authorList>
            <person name="Yu Q."/>
            <person name="Qi Y."/>
            <person name="Zhang H."/>
            <person name="Pu J."/>
        </authorList>
    </citation>
    <scope>NUCLEOTIDE SEQUENCE [LARGE SCALE GENOMIC DNA]</scope>
    <source>
        <strain evidence="1 2">JA3-B52</strain>
    </source>
</reference>
<gene>
    <name evidence="1" type="ORF">FU839_17655</name>
</gene>
<dbReference type="SUPFAM" id="SSF81593">
    <property type="entry name" value="Nucleotidyltransferase substrate binding subunit/domain"/>
    <property type="match status" value="1"/>
</dbReference>
<accession>A0A5C8LPM3</accession>
<keyword evidence="1" id="KW-0808">Transferase</keyword>
<dbReference type="Gene3D" id="1.20.120.330">
    <property type="entry name" value="Nucleotidyltransferases domain 2"/>
    <property type="match status" value="1"/>
</dbReference>
<sequence length="140" mass="16480">MAEDIRWLQRLDNFKRSMLQLEQAVTLSKQRALSDLEQQGLIQAFEYNYELAWNVIKDFYSYQGDTEDIQGSRDAFRTAFNRGLVTEGQLWMDMIKSRQHTVHSYNKNTADEIALEVIQRYYPALMALKQQLEDKAAAYE</sequence>
<dbReference type="NCBIfam" id="TIGR01987">
    <property type="entry name" value="HI0074"/>
    <property type="match status" value="1"/>
</dbReference>
<dbReference type="Proteomes" id="UP000321814">
    <property type="component" value="Unassembled WGS sequence"/>
</dbReference>
<dbReference type="RefSeq" id="WP_147905431.1">
    <property type="nucleotide sequence ID" value="NZ_BAAAGC010000002.1"/>
</dbReference>
<keyword evidence="2" id="KW-1185">Reference proteome</keyword>
<organism evidence="1 2">
    <name type="scientific">Rheinheimera tangshanensis</name>
    <dbReference type="NCBI Taxonomy" id="400153"/>
    <lineage>
        <taxon>Bacteria</taxon>
        <taxon>Pseudomonadati</taxon>
        <taxon>Pseudomonadota</taxon>
        <taxon>Gammaproteobacteria</taxon>
        <taxon>Chromatiales</taxon>
        <taxon>Chromatiaceae</taxon>
        <taxon>Rheinheimera</taxon>
    </lineage>
</organism>
<protein>
    <submittedName>
        <fullName evidence="1">Nucleotidyltransferase</fullName>
    </submittedName>
</protein>
<comment type="caution">
    <text evidence="1">The sequence shown here is derived from an EMBL/GenBank/DDBJ whole genome shotgun (WGS) entry which is preliminary data.</text>
</comment>
<dbReference type="Pfam" id="PF08780">
    <property type="entry name" value="NTase_sub_bind"/>
    <property type="match status" value="1"/>
</dbReference>
<proteinExistence type="predicted"/>
<dbReference type="GO" id="GO:0016740">
    <property type="term" value="F:transferase activity"/>
    <property type="evidence" value="ECO:0007669"/>
    <property type="project" value="UniProtKB-KW"/>
</dbReference>
<dbReference type="EMBL" id="VRLR01000016">
    <property type="protein sequence ID" value="TXK77923.1"/>
    <property type="molecule type" value="Genomic_DNA"/>
</dbReference>